<dbReference type="SUPFAM" id="SSF46774">
    <property type="entry name" value="ARID-like"/>
    <property type="match status" value="1"/>
</dbReference>
<dbReference type="Gene3D" id="2.60.120.650">
    <property type="entry name" value="Cupin"/>
    <property type="match status" value="1"/>
</dbReference>
<evidence type="ECO:0000256" key="14">
    <source>
        <dbReference type="SAM" id="MobiDB-lite"/>
    </source>
</evidence>
<feature type="compositionally biased region" description="Pro residues" evidence="14">
    <location>
        <begin position="1337"/>
        <end position="1348"/>
    </location>
</feature>
<dbReference type="RefSeq" id="XP_060120521.1">
    <property type="nucleotide sequence ID" value="XM_060264538.1"/>
</dbReference>
<evidence type="ECO:0000256" key="7">
    <source>
        <dbReference type="ARBA" id="ARBA00022771"/>
    </source>
</evidence>
<dbReference type="SMART" id="SM00545">
    <property type="entry name" value="JmjN"/>
    <property type="match status" value="1"/>
</dbReference>
<feature type="compositionally biased region" description="Pro residues" evidence="14">
    <location>
        <begin position="1988"/>
        <end position="2009"/>
    </location>
</feature>
<dbReference type="EMBL" id="CP119958">
    <property type="protein sequence ID" value="WFD37624.1"/>
    <property type="molecule type" value="Genomic_DNA"/>
</dbReference>
<keyword evidence="5" id="KW-0479">Metal-binding</keyword>
<keyword evidence="9" id="KW-0560">Oxidoreductase</keyword>
<dbReference type="SMART" id="SM01014">
    <property type="entry name" value="ARID"/>
    <property type="match status" value="1"/>
</dbReference>
<dbReference type="Pfam" id="PF21323">
    <property type="entry name" value="KDM5_C-hel"/>
    <property type="match status" value="1"/>
</dbReference>
<comment type="similarity">
    <text evidence="3">Belongs to the JARID1 histone demethylase family.</text>
</comment>
<dbReference type="InterPro" id="IPR004198">
    <property type="entry name" value="Znf_C5HC2"/>
</dbReference>
<dbReference type="PANTHER" id="PTHR10694">
    <property type="entry name" value="LYSINE-SPECIFIC DEMETHYLASE"/>
    <property type="match status" value="1"/>
</dbReference>
<sequence>MGPEGKDYAMSVSVGVSATGGTEPMPDAVKLEPTENTPPAASPRRSAIKREPHTTPPRASRPRRAPELISCRDLGKYVDGVDSEVLQREAEAARSERKSKTQALSAMARGAIDGASDASSTGPSAQRHATRKAARMPRLPPLVYDYMNAAQADGAPAPIATSATTPRHVSRTQPRVFGLEEAPTFYPTWDEFQDPLQYIEWTASPSGGNGVEYGIVKIVPPEGWKMDFVADEQTFRFRTRVQRLNELSAEGRVSQNYREQLEQFHAQQGHGKVNVPFLHGRALDLHALKRAAQAAHAGAASSGPEWPAVAEAMGYDEAHAATLKNVYARLIAPFEEYLVHAKGRRPTAPVPTAPVDDTACDVCRVSDNEARVQCSDCEKHFHLGCLTPPLAHAPRGDWVCSACLVGTGGDFGFDDGETHSLHSFWQRCAAFQRAWAARASKHGAPEDAEKWARLPTRSNADATLLEDEDLIEAEFWRLVHSTQELVDVEYGADVHSSTHGNAAPTMERQPLNPYARSGWNLNNLPILPASLLRYIKSEISGMTVPWIYLGMMFSAFCWHNEDHYTYSVNYQHWGATKTWYGVPGADAAKFEAAMQRIAPQLFEACPDLLLQLVTMMSPELSRAEGVRTYACNQRPNEFVITFPKAYHSGFNHGFNLNEAVNFALPDWVMDGLACAQRYQTFARQPVFSHDELLVTIALHNQQLSTAVWLQSAYRDMVDREMQARAALRAQNIAEELVEHDRPEAEYQCAHCKTLCYLAQVTARDTKEVACLAHPSEVFSCDKDQWTLRLRFPDNYLETQATKLSERASIPQSWQDRVQKLLIQHPRPPLRTLRTLVQEGEKIAFPMPEMAQLQTFLERATPWVQRAQVFLSRRQKRGENAPKRRGRAREPSPPPPESTQDRSPEALLRLCAEVPSLPFEAPEFASLEGVVEQMAVFTRDSATFLALDPQASDAHHRIDDAERVLDQGALLQVDVPEVEALRRWIAHAKWFSELDDIGEKFLTLEEVNELLTEAEQAGIDVRLPQVQSLLQRRQRGEEWGVAALALLDGTHVFERSAIDELLDVPANVATSSEVRGRATALQHKAAQWHEVVTDIYNHTHPSPQVLQTTTEEPARLSEARQVLADAAEARIELPFAKDLAEGIALHDRWNKELAGILRKAHPKAKGGDPVELARRFCEHTRNAAAANALTEWEQYTAFQKEKVRAEEQQRTDAVANGGAKMEDGDAPVSQNGTSEAAVPPTEQPAVAPEPQAVQPESQPAQAEVHPAQPAPEPASQPSQPASQPVQPSASQPESSSAPEAAPQLEPQTAPQPERQPGHPPTQQPEPQPSQPEPKAEPEPVPSDPQPAEPVLPNGTHHTTTAPSGSSESGTPGLAEPATTSTQPAAADETPPEPPAPAPCICFEKSRERTVTCKTCEMPFHLKCLDLRPKGLGRQWQCPFCDTSKLLPLLQTRHAVSQLPLVALLQNAAFQRDKFRFLPSNYTALQAAIRATVEFGVAVTMRFRHGALPSELVNEPRSDKVEITPLIREVTRRAIGCPVDVLLIADATPKQNVPSVLDALIPAFHLQREVKEAKPEAPKAPEAPPKAPARRSKRARLTFREEKPPTPQGDVPVHCFCGQPDTGTMVQCDKCSLWFHNACMYIDDPESLQEKWFCPVCCLRLRRRYPHAEVRIQDATPTAPQPPVPPNFFVDLPASLRSETKPVNRMQHWTNERRIVLHLVHFEPAVLVQSEKTSEPAQEPPAKRVKLSPEHDRHLQGRINLLRRGVSDAMMNRYAMGWNGDAIVCQLSPDRQVVLGPTIRLAPDDLDGTRLLRMALEAAWQRPEVRDGPYRPESEPQLPMRPQERYAPGVPIARPPMSFPSERPTSIPPGERPISIPPGERPMTLPPGERPMTIPPGERPMTIPPGERAVPRPMNLPMPPGERPMGFAGAPHLPIDRPGYVRDPVRNPLLHDEVRRSSLSPREELRRPILPPPGPMPGLGGDDARRAAPLPLPARLPEGMPFPRPPPRWHP</sequence>
<dbReference type="GO" id="GO:0008270">
    <property type="term" value="F:zinc ion binding"/>
    <property type="evidence" value="ECO:0007669"/>
    <property type="project" value="UniProtKB-KW"/>
</dbReference>
<dbReference type="InterPro" id="IPR011011">
    <property type="entry name" value="Znf_FYVE_PHD"/>
</dbReference>
<dbReference type="GeneID" id="85224220"/>
<feature type="domain" description="JmjN" evidence="17">
    <location>
        <begin position="182"/>
        <end position="227"/>
    </location>
</feature>
<evidence type="ECO:0000256" key="8">
    <source>
        <dbReference type="ARBA" id="ARBA00022833"/>
    </source>
</evidence>
<evidence type="ECO:0000256" key="11">
    <source>
        <dbReference type="ARBA" id="ARBA00023242"/>
    </source>
</evidence>
<keyword evidence="20" id="KW-1185">Reference proteome</keyword>
<dbReference type="SUPFAM" id="SSF57903">
    <property type="entry name" value="FYVE/PHD zinc finger"/>
    <property type="match status" value="3"/>
</dbReference>
<dbReference type="PANTHER" id="PTHR10694:SF33">
    <property type="entry name" value="LYSINE-SPECIFIC DEMETHYLASE 5"/>
    <property type="match status" value="1"/>
</dbReference>
<evidence type="ECO:0000256" key="13">
    <source>
        <dbReference type="PROSITE-ProRule" id="PRU00146"/>
    </source>
</evidence>
<feature type="compositionally biased region" description="Polar residues" evidence="14">
    <location>
        <begin position="1354"/>
        <end position="1368"/>
    </location>
</feature>
<dbReference type="Pfam" id="PF02928">
    <property type="entry name" value="zf-C5HC2"/>
    <property type="match status" value="1"/>
</dbReference>
<organism evidence="19 20">
    <name type="scientific">Malassezia japonica</name>
    <dbReference type="NCBI Taxonomy" id="223818"/>
    <lineage>
        <taxon>Eukaryota</taxon>
        <taxon>Fungi</taxon>
        <taxon>Dikarya</taxon>
        <taxon>Basidiomycota</taxon>
        <taxon>Ustilaginomycotina</taxon>
        <taxon>Malasseziomycetes</taxon>
        <taxon>Malasseziales</taxon>
        <taxon>Malasseziaceae</taxon>
        <taxon>Malassezia</taxon>
    </lineage>
</organism>
<dbReference type="Proteomes" id="UP001217754">
    <property type="component" value="Chromosome 1"/>
</dbReference>
<dbReference type="InterPro" id="IPR003347">
    <property type="entry name" value="JmjC_dom"/>
</dbReference>
<evidence type="ECO:0000259" key="18">
    <source>
        <dbReference type="PROSITE" id="PS51184"/>
    </source>
</evidence>
<evidence type="ECO:0000256" key="3">
    <source>
        <dbReference type="ARBA" id="ARBA00006801"/>
    </source>
</evidence>
<comment type="cofactor">
    <cofactor evidence="1">
        <name>Fe(2+)</name>
        <dbReference type="ChEBI" id="CHEBI:29033"/>
    </cofactor>
</comment>
<dbReference type="InterPro" id="IPR019786">
    <property type="entry name" value="Zinc_finger_PHD-type_CS"/>
</dbReference>
<keyword evidence="6" id="KW-0677">Repeat</keyword>
<feature type="region of interest" description="Disordered" evidence="14">
    <location>
        <begin position="870"/>
        <end position="902"/>
    </location>
</feature>
<evidence type="ECO:0000256" key="1">
    <source>
        <dbReference type="ARBA" id="ARBA00001954"/>
    </source>
</evidence>
<evidence type="ECO:0000256" key="4">
    <source>
        <dbReference type="ARBA" id="ARBA00012902"/>
    </source>
</evidence>
<dbReference type="GO" id="GO:0003677">
    <property type="term" value="F:DNA binding"/>
    <property type="evidence" value="ECO:0007669"/>
    <property type="project" value="InterPro"/>
</dbReference>
<evidence type="ECO:0000256" key="9">
    <source>
        <dbReference type="ARBA" id="ARBA00023002"/>
    </source>
</evidence>
<evidence type="ECO:0000259" key="17">
    <source>
        <dbReference type="PROSITE" id="PS51183"/>
    </source>
</evidence>
<dbReference type="InterPro" id="IPR048615">
    <property type="entry name" value="KDM5_C-hel"/>
</dbReference>
<dbReference type="CDD" id="cd15489">
    <property type="entry name" value="PHD_SF"/>
    <property type="match status" value="1"/>
</dbReference>
<dbReference type="Pfam" id="PF02375">
    <property type="entry name" value="JmjN"/>
    <property type="match status" value="1"/>
</dbReference>
<feature type="compositionally biased region" description="Pro residues" evidence="14">
    <location>
        <begin position="1864"/>
        <end position="1886"/>
    </location>
</feature>
<evidence type="ECO:0000313" key="20">
    <source>
        <dbReference type="Proteomes" id="UP001217754"/>
    </source>
</evidence>
<accession>A0AAF0F068</accession>
<feature type="region of interest" description="Disordered" evidence="14">
    <location>
        <begin position="1202"/>
        <end position="1393"/>
    </location>
</feature>
<dbReference type="Pfam" id="PF00628">
    <property type="entry name" value="PHD"/>
    <property type="match status" value="2"/>
</dbReference>
<evidence type="ECO:0000256" key="6">
    <source>
        <dbReference type="ARBA" id="ARBA00022737"/>
    </source>
</evidence>
<dbReference type="GO" id="GO:0034647">
    <property type="term" value="F:histone H3K4me/H3K4me2/H3K4me3 demethylase activity"/>
    <property type="evidence" value="ECO:0007669"/>
    <property type="project" value="UniProtKB-EC"/>
</dbReference>
<dbReference type="InterPro" id="IPR001965">
    <property type="entry name" value="Znf_PHD"/>
</dbReference>
<dbReference type="Gene3D" id="3.30.40.10">
    <property type="entry name" value="Zinc/RING finger domain, C3HC4 (zinc finger)"/>
    <property type="match status" value="3"/>
</dbReference>
<keyword evidence="11" id="KW-0539">Nucleus</keyword>
<name>A0AAF0F068_9BASI</name>
<dbReference type="PROSITE" id="PS50016">
    <property type="entry name" value="ZF_PHD_2"/>
    <property type="match status" value="2"/>
</dbReference>
<gene>
    <name evidence="19" type="ORF">MJAP1_000571</name>
</gene>
<dbReference type="SMART" id="SM00558">
    <property type="entry name" value="JmjC"/>
    <property type="match status" value="1"/>
</dbReference>
<feature type="compositionally biased region" description="Basic and acidic residues" evidence="14">
    <location>
        <begin position="1949"/>
        <end position="1965"/>
    </location>
</feature>
<evidence type="ECO:0000259" key="15">
    <source>
        <dbReference type="PROSITE" id="PS50016"/>
    </source>
</evidence>
<dbReference type="InterPro" id="IPR003349">
    <property type="entry name" value="JmjN"/>
</dbReference>
<protein>
    <recommendedName>
        <fullName evidence="4">[histone H3]-trimethyl-L-lysine(4) demethylase</fullName>
        <ecNumber evidence="4">1.14.11.67</ecNumber>
    </recommendedName>
</protein>
<evidence type="ECO:0000256" key="10">
    <source>
        <dbReference type="ARBA" id="ARBA00023004"/>
    </source>
</evidence>
<evidence type="ECO:0000256" key="5">
    <source>
        <dbReference type="ARBA" id="ARBA00022723"/>
    </source>
</evidence>
<keyword evidence="8" id="KW-0862">Zinc</keyword>
<dbReference type="EC" id="1.14.11.67" evidence="4"/>
<feature type="compositionally biased region" description="Low complexity" evidence="14">
    <location>
        <begin position="1234"/>
        <end position="1255"/>
    </location>
</feature>
<feature type="domain" description="PHD-type" evidence="15">
    <location>
        <begin position="1610"/>
        <end position="1658"/>
    </location>
</feature>
<proteinExistence type="inferred from homology"/>
<reference evidence="19" key="1">
    <citation type="submission" date="2023-03" db="EMBL/GenBank/DDBJ databases">
        <title>Mating type loci evolution in Malassezia.</title>
        <authorList>
            <person name="Coelho M.A."/>
        </authorList>
    </citation>
    <scope>NUCLEOTIDE SEQUENCE</scope>
    <source>
        <strain evidence="19">CBS 9431</strain>
    </source>
</reference>
<evidence type="ECO:0000259" key="16">
    <source>
        <dbReference type="PROSITE" id="PS51011"/>
    </source>
</evidence>
<feature type="domain" description="JmjC" evidence="18">
    <location>
        <begin position="513"/>
        <end position="679"/>
    </location>
</feature>
<feature type="region of interest" description="Disordered" evidence="14">
    <location>
        <begin position="1949"/>
        <end position="2009"/>
    </location>
</feature>
<dbReference type="InterPro" id="IPR013083">
    <property type="entry name" value="Znf_RING/FYVE/PHD"/>
</dbReference>
<dbReference type="Pfam" id="PF08429">
    <property type="entry name" value="PLU-1"/>
    <property type="match status" value="1"/>
</dbReference>
<evidence type="ECO:0000256" key="2">
    <source>
        <dbReference type="ARBA" id="ARBA00004123"/>
    </source>
</evidence>
<feature type="compositionally biased region" description="Low complexity" evidence="14">
    <location>
        <begin position="1274"/>
        <end position="1311"/>
    </location>
</feature>
<dbReference type="Pfam" id="PF02373">
    <property type="entry name" value="JmjC"/>
    <property type="match status" value="1"/>
</dbReference>
<feature type="region of interest" description="Disordered" evidence="14">
    <location>
        <begin position="113"/>
        <end position="133"/>
    </location>
</feature>
<feature type="domain" description="PHD-type" evidence="15">
    <location>
        <begin position="357"/>
        <end position="406"/>
    </location>
</feature>
<dbReference type="InterPro" id="IPR019787">
    <property type="entry name" value="Znf_PHD-finger"/>
</dbReference>
<dbReference type="SUPFAM" id="SSF51197">
    <property type="entry name" value="Clavaminate synthase-like"/>
    <property type="match status" value="1"/>
</dbReference>
<dbReference type="InterPro" id="IPR001606">
    <property type="entry name" value="ARID_dom"/>
</dbReference>
<dbReference type="GO" id="GO:0006355">
    <property type="term" value="P:regulation of DNA-templated transcription"/>
    <property type="evidence" value="ECO:0007669"/>
    <property type="project" value="TreeGrafter"/>
</dbReference>
<dbReference type="InterPro" id="IPR013637">
    <property type="entry name" value="Lys_sp_deMease-like_dom"/>
</dbReference>
<dbReference type="GO" id="GO:0000785">
    <property type="term" value="C:chromatin"/>
    <property type="evidence" value="ECO:0007669"/>
    <property type="project" value="TreeGrafter"/>
</dbReference>
<keyword evidence="7 13" id="KW-0863">Zinc-finger</keyword>
<dbReference type="PROSITE" id="PS01359">
    <property type="entry name" value="ZF_PHD_1"/>
    <property type="match status" value="2"/>
</dbReference>
<feature type="region of interest" description="Disordered" evidence="14">
    <location>
        <begin position="1569"/>
        <end position="1605"/>
    </location>
</feature>
<dbReference type="SMART" id="SM00501">
    <property type="entry name" value="BRIGHT"/>
    <property type="match status" value="1"/>
</dbReference>
<dbReference type="SMART" id="SM00249">
    <property type="entry name" value="PHD"/>
    <property type="match status" value="3"/>
</dbReference>
<dbReference type="PROSITE" id="PS51183">
    <property type="entry name" value="JMJN"/>
    <property type="match status" value="1"/>
</dbReference>
<dbReference type="Gene3D" id="1.10.150.60">
    <property type="entry name" value="ARID DNA-binding domain"/>
    <property type="match status" value="1"/>
</dbReference>
<feature type="region of interest" description="Disordered" evidence="14">
    <location>
        <begin position="1855"/>
        <end position="1886"/>
    </location>
</feature>
<dbReference type="GO" id="GO:0005634">
    <property type="term" value="C:nucleus"/>
    <property type="evidence" value="ECO:0007669"/>
    <property type="project" value="UniProtKB-SubCell"/>
</dbReference>
<feature type="compositionally biased region" description="Basic residues" evidence="14">
    <location>
        <begin position="1586"/>
        <end position="1595"/>
    </location>
</feature>
<evidence type="ECO:0000313" key="19">
    <source>
        <dbReference type="EMBL" id="WFD37624.1"/>
    </source>
</evidence>
<feature type="region of interest" description="Disordered" evidence="14">
    <location>
        <begin position="1"/>
        <end position="69"/>
    </location>
</feature>
<dbReference type="InterPro" id="IPR036431">
    <property type="entry name" value="ARID_dom_sf"/>
</dbReference>
<feature type="region of interest" description="Disordered" evidence="14">
    <location>
        <begin position="1728"/>
        <end position="1749"/>
    </location>
</feature>
<keyword evidence="10" id="KW-0408">Iron</keyword>
<dbReference type="CDD" id="cd16100">
    <property type="entry name" value="ARID"/>
    <property type="match status" value="1"/>
</dbReference>
<feature type="domain" description="ARID" evidence="16">
    <location>
        <begin position="251"/>
        <end position="339"/>
    </location>
</feature>
<comment type="subcellular location">
    <subcellularLocation>
        <location evidence="2">Nucleus</location>
    </subcellularLocation>
</comment>
<feature type="compositionally biased region" description="Pro residues" evidence="14">
    <location>
        <begin position="1316"/>
        <end position="1330"/>
    </location>
</feature>
<dbReference type="PROSITE" id="PS51184">
    <property type="entry name" value="JMJC"/>
    <property type="match status" value="1"/>
</dbReference>
<dbReference type="PROSITE" id="PS51011">
    <property type="entry name" value="ARID"/>
    <property type="match status" value="1"/>
</dbReference>
<dbReference type="Pfam" id="PF01388">
    <property type="entry name" value="ARID"/>
    <property type="match status" value="1"/>
</dbReference>
<comment type="catalytic activity">
    <reaction evidence="12">
        <text>N(6),N(6),N(6)-trimethyl-L-lysyl(4)-[histone H3] + 3 2-oxoglutarate + 3 O2 = L-lysyl(4)-[histone H3] + 3 formaldehyde + 3 succinate + 3 CO2</text>
        <dbReference type="Rhea" id="RHEA:60208"/>
        <dbReference type="Rhea" id="RHEA-COMP:15537"/>
        <dbReference type="Rhea" id="RHEA-COMP:15547"/>
        <dbReference type="ChEBI" id="CHEBI:15379"/>
        <dbReference type="ChEBI" id="CHEBI:16526"/>
        <dbReference type="ChEBI" id="CHEBI:16810"/>
        <dbReference type="ChEBI" id="CHEBI:16842"/>
        <dbReference type="ChEBI" id="CHEBI:29969"/>
        <dbReference type="ChEBI" id="CHEBI:30031"/>
        <dbReference type="ChEBI" id="CHEBI:61961"/>
        <dbReference type="EC" id="1.14.11.67"/>
    </reaction>
</comment>
<evidence type="ECO:0000256" key="12">
    <source>
        <dbReference type="ARBA" id="ARBA00048734"/>
    </source>
</evidence>